<dbReference type="PANTHER" id="PTHR45011">
    <property type="entry name" value="DAP3-BINDING CELL DEATH ENHANCER 1"/>
    <property type="match status" value="1"/>
</dbReference>
<dbReference type="EMBL" id="VSSQ01035809">
    <property type="protein sequence ID" value="MPM88130.1"/>
    <property type="molecule type" value="Genomic_DNA"/>
</dbReference>
<dbReference type="Gene3D" id="1.25.40.10">
    <property type="entry name" value="Tetratricopeptide repeat domain"/>
    <property type="match status" value="1"/>
</dbReference>
<dbReference type="InterPro" id="IPR052748">
    <property type="entry name" value="ISR_Activator"/>
</dbReference>
<name>A0A645DF71_9ZZZZ</name>
<dbReference type="InterPro" id="IPR011990">
    <property type="entry name" value="TPR-like_helical_dom_sf"/>
</dbReference>
<reference evidence="1" key="1">
    <citation type="submission" date="2019-08" db="EMBL/GenBank/DDBJ databases">
        <authorList>
            <person name="Kucharzyk K."/>
            <person name="Murdoch R.W."/>
            <person name="Higgins S."/>
            <person name="Loffler F."/>
        </authorList>
    </citation>
    <scope>NUCLEOTIDE SEQUENCE</scope>
</reference>
<dbReference type="PANTHER" id="PTHR45011:SF1">
    <property type="entry name" value="DAP3-BINDING CELL DEATH ENHANCER 1"/>
    <property type="match status" value="1"/>
</dbReference>
<organism evidence="1">
    <name type="scientific">bioreactor metagenome</name>
    <dbReference type="NCBI Taxonomy" id="1076179"/>
    <lineage>
        <taxon>unclassified sequences</taxon>
        <taxon>metagenomes</taxon>
        <taxon>ecological metagenomes</taxon>
    </lineage>
</organism>
<evidence type="ECO:0000313" key="1">
    <source>
        <dbReference type="EMBL" id="MPM88130.1"/>
    </source>
</evidence>
<dbReference type="InterPro" id="IPR006597">
    <property type="entry name" value="Sel1-like"/>
</dbReference>
<dbReference type="SMART" id="SM00671">
    <property type="entry name" value="SEL1"/>
    <property type="match status" value="3"/>
</dbReference>
<dbReference type="SUPFAM" id="SSF81901">
    <property type="entry name" value="HCP-like"/>
    <property type="match status" value="1"/>
</dbReference>
<dbReference type="Pfam" id="PF08238">
    <property type="entry name" value="Sel1"/>
    <property type="match status" value="3"/>
</dbReference>
<dbReference type="AlphaFoldDB" id="A0A645DF71"/>
<sequence length="178" mass="19792">MANTAKVAPQTLPVKEEAIIISGKSDALYLLGLSALEKQQKSEAFQFFQKAEQEGQTQARYFLAICYLRGIGVPVDENRAARQFLASESSKDMAVVLEQAFIYDRQGNYSNSFASYKLAAENGIANAQFHLALCYLNGNGTRKNIETAREWLQKASDVGYDQAKKKLQELDSAPQIKQ</sequence>
<comment type="caution">
    <text evidence="1">The sequence shown here is derived from an EMBL/GenBank/DDBJ whole genome shotgun (WGS) entry which is preliminary data.</text>
</comment>
<gene>
    <name evidence="1" type="ORF">SDC9_135231</name>
</gene>
<accession>A0A645DF71</accession>
<proteinExistence type="predicted"/>
<evidence type="ECO:0008006" key="2">
    <source>
        <dbReference type="Google" id="ProtNLM"/>
    </source>
</evidence>
<protein>
    <recommendedName>
        <fullName evidence="2">Secretory immunoglobulin A-binding protein EsiB</fullName>
    </recommendedName>
</protein>